<dbReference type="Proteomes" id="UP000186817">
    <property type="component" value="Unassembled WGS sequence"/>
</dbReference>
<feature type="transmembrane region" description="Helical" evidence="2">
    <location>
        <begin position="414"/>
        <end position="435"/>
    </location>
</feature>
<evidence type="ECO:0008006" key="6">
    <source>
        <dbReference type="Google" id="ProtNLM"/>
    </source>
</evidence>
<accession>A0A1Q9C5A5</accession>
<evidence type="ECO:0000256" key="2">
    <source>
        <dbReference type="SAM" id="Phobius"/>
    </source>
</evidence>
<evidence type="ECO:0000313" key="4">
    <source>
        <dbReference type="EMBL" id="OLP78102.1"/>
    </source>
</evidence>
<keyword evidence="3" id="KW-0732">Signal</keyword>
<protein>
    <recommendedName>
        <fullName evidence="6">SWIM-type domain-containing protein</fullName>
    </recommendedName>
</protein>
<keyword evidence="2" id="KW-1133">Transmembrane helix</keyword>
<sequence>MRTSSARLFKLLHAVIVVPGSGLRIVAHCLRRELNSLYIAQIFQGNQIETWVCNRSLSAEEEGVVEVAEPANQRRNVLTNCCLFAFEAVEPSCRHWVEVLLVAWSNLGVESALAPGEKNEKPETLCVNDVEKLVLKRNIDSLASEGESSSGFSALPDGHFREASNGRHSVDCRDGETLNLFWEIFSTGLMIEAAINHIRDTAQAFQVVAVAFVVDHAVAEEIQDGELAFERLTGLSLAQLLPTQALSAKSYGGQRSISSNNGLATQGLSAMMSHEQRACQDVVLYRRPLFSAGQLLEQEEFEEDLAHEQLKKTQQCKEGVAWKSAGRVLAMPIAADGITMADITKIVSRAPNSFFMWVPWILVLIAVILLLLFFTTHTQGEFGSNVLVKGDPGQWFMKMDRGRVNKVIYHSVEINLKTGFASVQLFVLAVIRVILMEMINRKVREMSGVKFLLKKSTDQRHQKKCGYSYSQGLLDWELRKQLSTECAKEETVNVWPAEEAKLTMDQVMVDAKKLKTLIKVEAGTPSALTKEIQEAVAPPGVLQGWVTHCTIIFTKPIDPLGQDKMGVEMTDQDQSEIEAFIFEHLPTESTDLIWRVYKVLHLEQERDRWQRAVATKEAATLPELIKKSYKVGCKWQPKAIEAKVGPVREAERGVISQELQDSLEELKDMQAFIDQQLEQLEELKQEKLNLDTAREQFDRRDAFPAEAFQGFALATEFLGFTRQIMDSLVSSREYSWIPRMLGSKFLGYDGRQPCTASQAAELKLFRMVNVCVRKRAEGGETSSLALDLLKQVMAAMKTGEDAAEEVREQSDKLWDLMRAQEDLLFLNLVTASGSLTQTERRQHR</sequence>
<reference evidence="4 5" key="1">
    <citation type="submission" date="2016-02" db="EMBL/GenBank/DDBJ databases">
        <title>Genome analysis of coral dinoflagellate symbionts highlights evolutionary adaptations to a symbiotic lifestyle.</title>
        <authorList>
            <person name="Aranda M."/>
            <person name="Li Y."/>
            <person name="Liew Y.J."/>
            <person name="Baumgarten S."/>
            <person name="Simakov O."/>
            <person name="Wilson M."/>
            <person name="Piel J."/>
            <person name="Ashoor H."/>
            <person name="Bougouffa S."/>
            <person name="Bajic V.B."/>
            <person name="Ryu T."/>
            <person name="Ravasi T."/>
            <person name="Bayer T."/>
            <person name="Micklem G."/>
            <person name="Kim H."/>
            <person name="Bhak J."/>
            <person name="Lajeunesse T.C."/>
            <person name="Voolstra C.R."/>
        </authorList>
    </citation>
    <scope>NUCLEOTIDE SEQUENCE [LARGE SCALE GENOMIC DNA]</scope>
    <source>
        <strain evidence="4 5">CCMP2467</strain>
    </source>
</reference>
<evidence type="ECO:0000256" key="3">
    <source>
        <dbReference type="SAM" id="SignalP"/>
    </source>
</evidence>
<proteinExistence type="predicted"/>
<keyword evidence="1" id="KW-0175">Coiled coil</keyword>
<keyword evidence="2" id="KW-0812">Transmembrane</keyword>
<keyword evidence="2" id="KW-0472">Membrane</keyword>
<name>A0A1Q9C5A5_SYMMI</name>
<feature type="signal peptide" evidence="3">
    <location>
        <begin position="1"/>
        <end position="22"/>
    </location>
</feature>
<keyword evidence="5" id="KW-1185">Reference proteome</keyword>
<dbReference type="EMBL" id="LSRX01001662">
    <property type="protein sequence ID" value="OLP78102.1"/>
    <property type="molecule type" value="Genomic_DNA"/>
</dbReference>
<feature type="coiled-coil region" evidence="1">
    <location>
        <begin position="663"/>
        <end position="700"/>
    </location>
</feature>
<dbReference type="AlphaFoldDB" id="A0A1Q9C5A5"/>
<dbReference type="OrthoDB" id="10307875at2759"/>
<feature type="chain" id="PRO_5012954778" description="SWIM-type domain-containing protein" evidence="3">
    <location>
        <begin position="23"/>
        <end position="844"/>
    </location>
</feature>
<comment type="caution">
    <text evidence="4">The sequence shown here is derived from an EMBL/GenBank/DDBJ whole genome shotgun (WGS) entry which is preliminary data.</text>
</comment>
<organism evidence="4 5">
    <name type="scientific">Symbiodinium microadriaticum</name>
    <name type="common">Dinoflagellate</name>
    <name type="synonym">Zooxanthella microadriatica</name>
    <dbReference type="NCBI Taxonomy" id="2951"/>
    <lineage>
        <taxon>Eukaryota</taxon>
        <taxon>Sar</taxon>
        <taxon>Alveolata</taxon>
        <taxon>Dinophyceae</taxon>
        <taxon>Suessiales</taxon>
        <taxon>Symbiodiniaceae</taxon>
        <taxon>Symbiodinium</taxon>
    </lineage>
</organism>
<gene>
    <name evidence="4" type="ORF">AK812_SmicGene41763</name>
</gene>
<feature type="transmembrane region" description="Helical" evidence="2">
    <location>
        <begin position="354"/>
        <end position="374"/>
    </location>
</feature>
<evidence type="ECO:0000256" key="1">
    <source>
        <dbReference type="SAM" id="Coils"/>
    </source>
</evidence>
<evidence type="ECO:0000313" key="5">
    <source>
        <dbReference type="Proteomes" id="UP000186817"/>
    </source>
</evidence>